<feature type="transmembrane region" description="Helical" evidence="1">
    <location>
        <begin position="13"/>
        <end position="36"/>
    </location>
</feature>
<reference evidence="2" key="1">
    <citation type="journal article" date="2021" name="Proc. Natl. Acad. Sci. U.S.A.">
        <title>A Catalog of Tens of Thousands of Viruses from Human Metagenomes Reveals Hidden Associations with Chronic Diseases.</title>
        <authorList>
            <person name="Tisza M.J."/>
            <person name="Buck C.B."/>
        </authorList>
    </citation>
    <scope>NUCLEOTIDE SEQUENCE</scope>
    <source>
        <strain evidence="2">CtJLD79</strain>
    </source>
</reference>
<evidence type="ECO:0000256" key="1">
    <source>
        <dbReference type="SAM" id="Phobius"/>
    </source>
</evidence>
<name>A0A8S5REW0_9VIRU</name>
<dbReference type="EMBL" id="BK059097">
    <property type="protein sequence ID" value="DAE29699.1"/>
    <property type="molecule type" value="Genomic_DNA"/>
</dbReference>
<keyword evidence="1" id="KW-0472">Membrane</keyword>
<organism evidence="2">
    <name type="scientific">virus sp. ctJLD79</name>
    <dbReference type="NCBI Taxonomy" id="2827987"/>
    <lineage>
        <taxon>Viruses</taxon>
    </lineage>
</organism>
<accession>A0A8S5REW0</accession>
<keyword evidence="1" id="KW-1133">Transmembrane helix</keyword>
<protein>
    <submittedName>
        <fullName evidence="2">Uncharacterized protein</fullName>
    </submittedName>
</protein>
<sequence length="43" mass="4439">MAEITGKNVLERIVHSGLSVGGLLTGIMLSAIVVMISNGRDGE</sequence>
<evidence type="ECO:0000313" key="2">
    <source>
        <dbReference type="EMBL" id="DAE29699.1"/>
    </source>
</evidence>
<keyword evidence="1" id="KW-0812">Transmembrane</keyword>
<proteinExistence type="predicted"/>